<dbReference type="SUPFAM" id="SSF49785">
    <property type="entry name" value="Galactose-binding domain-like"/>
    <property type="match status" value="1"/>
</dbReference>
<name>A0ABR2HFQ3_9EUKA</name>
<evidence type="ECO:0008006" key="4">
    <source>
        <dbReference type="Google" id="ProtNLM"/>
    </source>
</evidence>
<reference evidence="2 3" key="1">
    <citation type="submission" date="2024-04" db="EMBL/GenBank/DDBJ databases">
        <title>Tritrichomonas musculus Genome.</title>
        <authorList>
            <person name="Alves-Ferreira E."/>
            <person name="Grigg M."/>
            <person name="Lorenzi H."/>
            <person name="Galac M."/>
        </authorList>
    </citation>
    <scope>NUCLEOTIDE SEQUENCE [LARGE SCALE GENOMIC DNA]</scope>
    <source>
        <strain evidence="2 3">EAF2021</strain>
    </source>
</reference>
<evidence type="ECO:0000256" key="1">
    <source>
        <dbReference type="SAM" id="MobiDB-lite"/>
    </source>
</evidence>
<keyword evidence="3" id="KW-1185">Reference proteome</keyword>
<proteinExistence type="predicted"/>
<gene>
    <name evidence="2" type="ORF">M9Y10_020806</name>
</gene>
<dbReference type="InterPro" id="IPR008979">
    <property type="entry name" value="Galactose-bd-like_sf"/>
</dbReference>
<feature type="compositionally biased region" description="Low complexity" evidence="1">
    <location>
        <begin position="233"/>
        <end position="250"/>
    </location>
</feature>
<dbReference type="Gene3D" id="2.60.120.260">
    <property type="entry name" value="Galactose-binding domain-like"/>
    <property type="match status" value="1"/>
</dbReference>
<comment type="caution">
    <text evidence="2">The sequence shown here is derived from an EMBL/GenBank/DDBJ whole genome shotgun (WGS) entry which is preliminary data.</text>
</comment>
<evidence type="ECO:0000313" key="2">
    <source>
        <dbReference type="EMBL" id="KAK8845880.1"/>
    </source>
</evidence>
<feature type="region of interest" description="Disordered" evidence="1">
    <location>
        <begin position="224"/>
        <end position="258"/>
    </location>
</feature>
<dbReference type="EMBL" id="JAPFFF010000030">
    <property type="protein sequence ID" value="KAK8845880.1"/>
    <property type="molecule type" value="Genomic_DNA"/>
</dbReference>
<sequence>MNTKSIILSAAGLRNIVQNDVDYQVKFYFNFGELQIEMNKIFAQFISPKVARLCQVDPTVNSIYINTIIPNFQVSSSISTQSIHDLFTEEIISLIQQVASGFSIEISQDQGFLLQLVSIILGNEELFDKINEIYPIKINEANLDLYLRNLHIFSLFSKATSHFKYTNIINFIANHFYLIEPEQVIHLPRYILYSIISNKNLRIESEDNLLDFIQTIFSKEESDKNCNINQPATTPTNSEQSSNQTNNNNNPKEDESCKNSDDDYFTIADFYEVIEISGLSENKFRDFILNLNLNDMTSPLWRHVCTSLFPSESQLETLKNERYVQQHPRFNYDGHPEHQFEGIISHLTKECGGNVQDKNVVKITASSTYSNYYPKYAADLTDDQHYYFSNSQPNTWLKYDFQKLKVRPNSYSIRSRHDDGQKGCHLRCWVIEGSNSGNEDDWKILDTQSGITDLDDRNATYTFDIDPPLGQNDFYRFLRIRQTGTNTAGSNYLAVSALEFFGSIMC</sequence>
<protein>
    <recommendedName>
        <fullName evidence="4">F5/8 type C domain-containing protein</fullName>
    </recommendedName>
</protein>
<organism evidence="2 3">
    <name type="scientific">Tritrichomonas musculus</name>
    <dbReference type="NCBI Taxonomy" id="1915356"/>
    <lineage>
        <taxon>Eukaryota</taxon>
        <taxon>Metamonada</taxon>
        <taxon>Parabasalia</taxon>
        <taxon>Tritrichomonadida</taxon>
        <taxon>Tritrichomonadidae</taxon>
        <taxon>Tritrichomonas</taxon>
    </lineage>
</organism>
<accession>A0ABR2HFQ3</accession>
<evidence type="ECO:0000313" key="3">
    <source>
        <dbReference type="Proteomes" id="UP001470230"/>
    </source>
</evidence>
<dbReference type="Proteomes" id="UP001470230">
    <property type="component" value="Unassembled WGS sequence"/>
</dbReference>